<name>A0ABQ4XC32_9ASTR</name>
<dbReference type="EMBL" id="BQNB010009388">
    <property type="protein sequence ID" value="GJS62837.1"/>
    <property type="molecule type" value="Genomic_DNA"/>
</dbReference>
<feature type="compositionally biased region" description="Basic and acidic residues" evidence="1">
    <location>
        <begin position="170"/>
        <end position="187"/>
    </location>
</feature>
<reference evidence="2" key="2">
    <citation type="submission" date="2022-01" db="EMBL/GenBank/DDBJ databases">
        <authorList>
            <person name="Yamashiro T."/>
            <person name="Shiraishi A."/>
            <person name="Satake H."/>
            <person name="Nakayama K."/>
        </authorList>
    </citation>
    <scope>NUCLEOTIDE SEQUENCE</scope>
</reference>
<feature type="region of interest" description="Disordered" evidence="1">
    <location>
        <begin position="1"/>
        <end position="41"/>
    </location>
</feature>
<organism evidence="2 3">
    <name type="scientific">Tanacetum coccineum</name>
    <dbReference type="NCBI Taxonomy" id="301880"/>
    <lineage>
        <taxon>Eukaryota</taxon>
        <taxon>Viridiplantae</taxon>
        <taxon>Streptophyta</taxon>
        <taxon>Embryophyta</taxon>
        <taxon>Tracheophyta</taxon>
        <taxon>Spermatophyta</taxon>
        <taxon>Magnoliopsida</taxon>
        <taxon>eudicotyledons</taxon>
        <taxon>Gunneridae</taxon>
        <taxon>Pentapetalae</taxon>
        <taxon>asterids</taxon>
        <taxon>campanulids</taxon>
        <taxon>Asterales</taxon>
        <taxon>Asteraceae</taxon>
        <taxon>Asteroideae</taxon>
        <taxon>Anthemideae</taxon>
        <taxon>Anthemidinae</taxon>
        <taxon>Tanacetum</taxon>
    </lineage>
</organism>
<comment type="caution">
    <text evidence="2">The sequence shown here is derived from an EMBL/GenBank/DDBJ whole genome shotgun (WGS) entry which is preliminary data.</text>
</comment>
<feature type="region of interest" description="Disordered" evidence="1">
    <location>
        <begin position="83"/>
        <end position="200"/>
    </location>
</feature>
<protein>
    <submittedName>
        <fullName evidence="2">Uncharacterized protein</fullName>
    </submittedName>
</protein>
<gene>
    <name evidence="2" type="ORF">Tco_0677401</name>
</gene>
<proteinExistence type="predicted"/>
<feature type="compositionally biased region" description="Pro residues" evidence="1">
    <location>
        <begin position="29"/>
        <end position="40"/>
    </location>
</feature>
<feature type="compositionally biased region" description="Acidic residues" evidence="1">
    <location>
        <begin position="108"/>
        <end position="151"/>
    </location>
</feature>
<reference evidence="2" key="1">
    <citation type="journal article" date="2022" name="Int. J. Mol. Sci.">
        <title>Draft Genome of Tanacetum Coccineum: Genomic Comparison of Closely Related Tanacetum-Family Plants.</title>
        <authorList>
            <person name="Yamashiro T."/>
            <person name="Shiraishi A."/>
            <person name="Nakayama K."/>
            <person name="Satake H."/>
        </authorList>
    </citation>
    <scope>NUCLEOTIDE SEQUENCE</scope>
</reference>
<dbReference type="Proteomes" id="UP001151760">
    <property type="component" value="Unassembled WGS sequence"/>
</dbReference>
<keyword evidence="3" id="KW-1185">Reference proteome</keyword>
<sequence>MGDDTKSDLSRYPVKTVELPELPHTVAPPTSPPEGTPPTLFPILRRTTRMAMRVPPAMSPDLSASMAEVAVMSDSTFCKRFKSSYKSLPSSSPPDLPLRKRYQGTSELVEDDEEGDDEEEDEEMEESLDSDTMSEDAEDEGPTAEDEDPAAGDEGLAAGDEGPGMGVESHGLDFESRGLDDEGHSVESDGLGLGEEEEAVPEGQQRAVLVVGTAVSTPLGLGYGAFRRRELVLEEDHVYNTFEVRQGSRSAPELKKPERVSAYRQPSLTTWTDPEDGMVYIDVSAYPPPAPLVQTPPSPEWLSGSLPISPSPSIVSSPISSPMIPLTVPSPVATPATAETGGFLTELGAQVEMQEGLIRDHMVRLEELSHALFERYDRDIGELFTRPRAVRD</sequence>
<evidence type="ECO:0000313" key="3">
    <source>
        <dbReference type="Proteomes" id="UP001151760"/>
    </source>
</evidence>
<accession>A0ABQ4XC32</accession>
<evidence type="ECO:0000256" key="1">
    <source>
        <dbReference type="SAM" id="MobiDB-lite"/>
    </source>
</evidence>
<evidence type="ECO:0000313" key="2">
    <source>
        <dbReference type="EMBL" id="GJS62837.1"/>
    </source>
</evidence>